<dbReference type="Proteomes" id="UP000002051">
    <property type="component" value="Unassembled WGS sequence"/>
</dbReference>
<reference evidence="2" key="3">
    <citation type="submission" date="2015-06" db="UniProtKB">
        <authorList>
            <consortium name="EnsemblPlants"/>
        </authorList>
    </citation>
    <scope>IDENTIFICATION</scope>
    <source>
        <strain evidence="2">cv. Jemalong A17</strain>
    </source>
</reference>
<dbReference type="HOGENOM" id="CLU_2926164_0_0_1"/>
<reference evidence="1 3" key="2">
    <citation type="journal article" date="2014" name="BMC Genomics">
        <title>An improved genome release (version Mt4.0) for the model legume Medicago truncatula.</title>
        <authorList>
            <person name="Tang H."/>
            <person name="Krishnakumar V."/>
            <person name="Bidwell S."/>
            <person name="Rosen B."/>
            <person name="Chan A."/>
            <person name="Zhou S."/>
            <person name="Gentzbittel L."/>
            <person name="Childs K.L."/>
            <person name="Yandell M."/>
            <person name="Gundlach H."/>
            <person name="Mayer K.F."/>
            <person name="Schwartz D.C."/>
            <person name="Town C.D."/>
        </authorList>
    </citation>
    <scope>GENOME REANNOTATION</scope>
    <source>
        <strain evidence="1">A17</strain>
        <strain evidence="2 3">cv. Jemalong A17</strain>
    </source>
</reference>
<proteinExistence type="predicted"/>
<dbReference type="EnsemblPlants" id="KEH15432">
    <property type="protein sequence ID" value="KEH15432"/>
    <property type="gene ID" value="MTR_1061s0010"/>
</dbReference>
<evidence type="ECO:0000313" key="1">
    <source>
        <dbReference type="EMBL" id="KEH15432.1"/>
    </source>
</evidence>
<sequence length="61" mass="6333">MAGRNDAAIAAALEAVAQAIGQQPNAGMILMAPRSDLRKLKGSSESCSVQRCKRCGLGRTC</sequence>
<reference evidence="1 3" key="1">
    <citation type="journal article" date="2011" name="Nature">
        <title>The Medicago genome provides insight into the evolution of rhizobial symbioses.</title>
        <authorList>
            <person name="Young N.D."/>
            <person name="Debelle F."/>
            <person name="Oldroyd G.E."/>
            <person name="Geurts R."/>
            <person name="Cannon S.B."/>
            <person name="Udvardi M.K."/>
            <person name="Benedito V.A."/>
            <person name="Mayer K.F."/>
            <person name="Gouzy J."/>
            <person name="Schoof H."/>
            <person name="Van de Peer Y."/>
            <person name="Proost S."/>
            <person name="Cook D.R."/>
            <person name="Meyers B.C."/>
            <person name="Spannagl M."/>
            <person name="Cheung F."/>
            <person name="De Mita S."/>
            <person name="Krishnakumar V."/>
            <person name="Gundlach H."/>
            <person name="Zhou S."/>
            <person name="Mudge J."/>
            <person name="Bharti A.K."/>
            <person name="Murray J.D."/>
            <person name="Naoumkina M.A."/>
            <person name="Rosen B."/>
            <person name="Silverstein K.A."/>
            <person name="Tang H."/>
            <person name="Rombauts S."/>
            <person name="Zhao P.X."/>
            <person name="Zhou P."/>
            <person name="Barbe V."/>
            <person name="Bardou P."/>
            <person name="Bechner M."/>
            <person name="Bellec A."/>
            <person name="Berger A."/>
            <person name="Berges H."/>
            <person name="Bidwell S."/>
            <person name="Bisseling T."/>
            <person name="Choisne N."/>
            <person name="Couloux A."/>
            <person name="Denny R."/>
            <person name="Deshpande S."/>
            <person name="Dai X."/>
            <person name="Doyle J.J."/>
            <person name="Dudez A.M."/>
            <person name="Farmer A.D."/>
            <person name="Fouteau S."/>
            <person name="Franken C."/>
            <person name="Gibelin C."/>
            <person name="Gish J."/>
            <person name="Goldstein S."/>
            <person name="Gonzalez A.J."/>
            <person name="Green P.J."/>
            <person name="Hallab A."/>
            <person name="Hartog M."/>
            <person name="Hua A."/>
            <person name="Humphray S.J."/>
            <person name="Jeong D.H."/>
            <person name="Jing Y."/>
            <person name="Jocker A."/>
            <person name="Kenton S.M."/>
            <person name="Kim D.J."/>
            <person name="Klee K."/>
            <person name="Lai H."/>
            <person name="Lang C."/>
            <person name="Lin S."/>
            <person name="Macmil S.L."/>
            <person name="Magdelenat G."/>
            <person name="Matthews L."/>
            <person name="McCorrison J."/>
            <person name="Monaghan E.L."/>
            <person name="Mun J.H."/>
            <person name="Najar F.Z."/>
            <person name="Nicholson C."/>
            <person name="Noirot C."/>
            <person name="O'Bleness M."/>
            <person name="Paule C.R."/>
            <person name="Poulain J."/>
            <person name="Prion F."/>
            <person name="Qin B."/>
            <person name="Qu C."/>
            <person name="Retzel E.F."/>
            <person name="Riddle C."/>
            <person name="Sallet E."/>
            <person name="Samain S."/>
            <person name="Samson N."/>
            <person name="Sanders I."/>
            <person name="Saurat O."/>
            <person name="Scarpelli C."/>
            <person name="Schiex T."/>
            <person name="Segurens B."/>
            <person name="Severin A.J."/>
            <person name="Sherrier D.J."/>
            <person name="Shi R."/>
            <person name="Sims S."/>
            <person name="Singer S.R."/>
            <person name="Sinharoy S."/>
            <person name="Sterck L."/>
            <person name="Viollet A."/>
            <person name="Wang B.B."/>
            <person name="Wang K."/>
            <person name="Wang M."/>
            <person name="Wang X."/>
            <person name="Warfsmann J."/>
            <person name="Weissenbach J."/>
            <person name="White D.D."/>
            <person name="White J.D."/>
            <person name="Wiley G.B."/>
            <person name="Wincker P."/>
            <person name="Xing Y."/>
            <person name="Yang L."/>
            <person name="Yao Z."/>
            <person name="Ying F."/>
            <person name="Zhai J."/>
            <person name="Zhou L."/>
            <person name="Zuber A."/>
            <person name="Denarie J."/>
            <person name="Dixon R.A."/>
            <person name="May G.D."/>
            <person name="Schwartz D.C."/>
            <person name="Rogers J."/>
            <person name="Quetier F."/>
            <person name="Town C.D."/>
            <person name="Roe B.A."/>
        </authorList>
    </citation>
    <scope>NUCLEOTIDE SEQUENCE [LARGE SCALE GENOMIC DNA]</scope>
    <source>
        <strain evidence="1">A17</strain>
        <strain evidence="2 3">cv. Jemalong A17</strain>
    </source>
</reference>
<name>A0A072TDH5_MEDTR</name>
<accession>A0A072TDH5</accession>
<keyword evidence="3" id="KW-1185">Reference proteome</keyword>
<evidence type="ECO:0000313" key="2">
    <source>
        <dbReference type="EnsemblPlants" id="KEH15432"/>
    </source>
</evidence>
<protein>
    <submittedName>
        <fullName evidence="1 2">Uncharacterized protein</fullName>
    </submittedName>
</protein>
<evidence type="ECO:0000313" key="3">
    <source>
        <dbReference type="Proteomes" id="UP000002051"/>
    </source>
</evidence>
<organism evidence="1 3">
    <name type="scientific">Medicago truncatula</name>
    <name type="common">Barrel medic</name>
    <name type="synonym">Medicago tribuloides</name>
    <dbReference type="NCBI Taxonomy" id="3880"/>
    <lineage>
        <taxon>Eukaryota</taxon>
        <taxon>Viridiplantae</taxon>
        <taxon>Streptophyta</taxon>
        <taxon>Embryophyta</taxon>
        <taxon>Tracheophyta</taxon>
        <taxon>Spermatophyta</taxon>
        <taxon>Magnoliopsida</taxon>
        <taxon>eudicotyledons</taxon>
        <taxon>Gunneridae</taxon>
        <taxon>Pentapetalae</taxon>
        <taxon>rosids</taxon>
        <taxon>fabids</taxon>
        <taxon>Fabales</taxon>
        <taxon>Fabaceae</taxon>
        <taxon>Papilionoideae</taxon>
        <taxon>50 kb inversion clade</taxon>
        <taxon>NPAAA clade</taxon>
        <taxon>Hologalegina</taxon>
        <taxon>IRL clade</taxon>
        <taxon>Trifolieae</taxon>
        <taxon>Medicago</taxon>
    </lineage>
</organism>
<dbReference type="EMBL" id="KL403785">
    <property type="protein sequence ID" value="KEH15432.1"/>
    <property type="molecule type" value="Genomic_DNA"/>
</dbReference>
<gene>
    <name evidence="1" type="ORF">MTR_1061s0010</name>
</gene>
<dbReference type="AlphaFoldDB" id="A0A072TDH5"/>